<sequence length="206" mass="21939">MFGGNQGRGSLRVSLDPPNPVGSSTSVMMSISVLGLSALLSFEVFGLNLISFLRWIPKGLFGGQPSLPLRYLGTVGVKGSLRVWVGKRGGVRRFVIKNHHYMVLKVNGSLNRGVCLRLALDVWMAVGVHIFFMGLVGLGRWAWKAGDGDGPPDLVSSLSSSSRIGVAIRVGESILVENLHWHGVEGNAAPDSEDEIAPVPNPVGTS</sequence>
<proteinExistence type="predicted"/>
<keyword evidence="2" id="KW-1133">Transmembrane helix</keyword>
<feature type="transmembrane region" description="Helical" evidence="2">
    <location>
        <begin position="27"/>
        <end position="50"/>
    </location>
</feature>
<feature type="transmembrane region" description="Helical" evidence="2">
    <location>
        <begin position="122"/>
        <end position="143"/>
    </location>
</feature>
<dbReference type="EMBL" id="JBBNAF010000010">
    <property type="protein sequence ID" value="KAK9107424.1"/>
    <property type="molecule type" value="Genomic_DNA"/>
</dbReference>
<evidence type="ECO:0000313" key="4">
    <source>
        <dbReference type="Proteomes" id="UP001420932"/>
    </source>
</evidence>
<evidence type="ECO:0000256" key="2">
    <source>
        <dbReference type="SAM" id="Phobius"/>
    </source>
</evidence>
<comment type="caution">
    <text evidence="3">The sequence shown here is derived from an EMBL/GenBank/DDBJ whole genome shotgun (WGS) entry which is preliminary data.</text>
</comment>
<gene>
    <name evidence="3" type="ORF">Syun_023435</name>
</gene>
<accession>A0AAP0FP09</accession>
<keyword evidence="4" id="KW-1185">Reference proteome</keyword>
<protein>
    <submittedName>
        <fullName evidence="3">Uncharacterized protein</fullName>
    </submittedName>
</protein>
<organism evidence="3 4">
    <name type="scientific">Stephania yunnanensis</name>
    <dbReference type="NCBI Taxonomy" id="152371"/>
    <lineage>
        <taxon>Eukaryota</taxon>
        <taxon>Viridiplantae</taxon>
        <taxon>Streptophyta</taxon>
        <taxon>Embryophyta</taxon>
        <taxon>Tracheophyta</taxon>
        <taxon>Spermatophyta</taxon>
        <taxon>Magnoliopsida</taxon>
        <taxon>Ranunculales</taxon>
        <taxon>Menispermaceae</taxon>
        <taxon>Menispermoideae</taxon>
        <taxon>Cissampelideae</taxon>
        <taxon>Stephania</taxon>
    </lineage>
</organism>
<evidence type="ECO:0000256" key="1">
    <source>
        <dbReference type="SAM" id="MobiDB-lite"/>
    </source>
</evidence>
<dbReference type="AlphaFoldDB" id="A0AAP0FP09"/>
<dbReference type="Proteomes" id="UP001420932">
    <property type="component" value="Unassembled WGS sequence"/>
</dbReference>
<evidence type="ECO:0000313" key="3">
    <source>
        <dbReference type="EMBL" id="KAK9107424.1"/>
    </source>
</evidence>
<keyword evidence="2" id="KW-0472">Membrane</keyword>
<name>A0AAP0FP09_9MAGN</name>
<keyword evidence="2" id="KW-0812">Transmembrane</keyword>
<feature type="region of interest" description="Disordered" evidence="1">
    <location>
        <begin position="186"/>
        <end position="206"/>
    </location>
</feature>
<reference evidence="3 4" key="1">
    <citation type="submission" date="2024-01" db="EMBL/GenBank/DDBJ databases">
        <title>Genome assemblies of Stephania.</title>
        <authorList>
            <person name="Yang L."/>
        </authorList>
    </citation>
    <scope>NUCLEOTIDE SEQUENCE [LARGE SCALE GENOMIC DNA]</scope>
    <source>
        <strain evidence="3">YNDBR</strain>
        <tissue evidence="3">Leaf</tissue>
    </source>
</reference>